<dbReference type="RefSeq" id="WP_301572836.1">
    <property type="nucleotide sequence ID" value="NZ_JAPWIE010000005.1"/>
</dbReference>
<keyword evidence="4" id="KW-1185">Reference proteome</keyword>
<evidence type="ECO:0000256" key="2">
    <source>
        <dbReference type="SAM" id="SignalP"/>
    </source>
</evidence>
<dbReference type="EMBL" id="JAPWIE010000005">
    <property type="protein sequence ID" value="MCZ4552018.1"/>
    <property type="molecule type" value="Genomic_DNA"/>
</dbReference>
<proteinExistence type="predicted"/>
<protein>
    <submittedName>
        <fullName evidence="3">Uncharacterized protein</fullName>
    </submittedName>
</protein>
<organism evidence="3 4">
    <name type="scientific">Gordonia rubripertincta</name>
    <name type="common">Rhodococcus corallinus</name>
    <dbReference type="NCBI Taxonomy" id="36822"/>
    <lineage>
        <taxon>Bacteria</taxon>
        <taxon>Bacillati</taxon>
        <taxon>Actinomycetota</taxon>
        <taxon>Actinomycetes</taxon>
        <taxon>Mycobacteriales</taxon>
        <taxon>Gordoniaceae</taxon>
        <taxon>Gordonia</taxon>
    </lineage>
</organism>
<keyword evidence="2" id="KW-0732">Signal</keyword>
<comment type="caution">
    <text evidence="3">The sequence shown here is derived from an EMBL/GenBank/DDBJ whole genome shotgun (WGS) entry which is preliminary data.</text>
</comment>
<accession>A0ABT4MYE6</accession>
<evidence type="ECO:0000313" key="4">
    <source>
        <dbReference type="Proteomes" id="UP001067235"/>
    </source>
</evidence>
<sequence length="529" mass="55207">MRKRYISMLVAAILLAFPVSAGAAPLIDLPDTGSLEQPEQPENPGSYVALDPTSGTLIADSGFEAKRDGFSFANWGPPDESHRRSMTPAAMQSLYGDRICARIVDGACVLTATGEVLERDSNEGSDGGHCFGMAAVAGLFYTGGLDKSGYVPAGQSLYDVGPSDQLDGLISRYFNSQGALPTAGASTKSSVADTLAKIQSAWAAGDDYLLAIMSDTGGHAITPTALRDLGDGRIGIVVYDNNYPGEEKMVVTDPGANTWYYTTALNPAEPSALYLGSPTNPMILFPLSQMTQVHECPVCHDVGDDSVLILVKDTAAKPAADAADWDLTITRPGGGPVVGLERLDYSNTRRSELYRVPAATAFELTIGGVPIGPAADVDVSIIGDGWINEVDDLVILPAATATVSVDKDQRRVALASSFPVSPRLTVASEEADWSVAAEGTGLNLLPGSTVSVGRDTDGDYTFGLTGIGLPGSLHVDVKRSDTIADHIARTNGAVTIPVGATGSVAAETWDGTTPLTFRVGSQNHPMKVG</sequence>
<dbReference type="Proteomes" id="UP001067235">
    <property type="component" value="Unassembled WGS sequence"/>
</dbReference>
<feature type="chain" id="PRO_5045643040" evidence="2">
    <location>
        <begin position="24"/>
        <end position="529"/>
    </location>
</feature>
<feature type="region of interest" description="Disordered" evidence="1">
    <location>
        <begin position="30"/>
        <end position="51"/>
    </location>
</feature>
<feature type="signal peptide" evidence="2">
    <location>
        <begin position="1"/>
        <end position="23"/>
    </location>
</feature>
<gene>
    <name evidence="3" type="ORF">O4213_18650</name>
</gene>
<reference evidence="3" key="1">
    <citation type="submission" date="2022-12" db="EMBL/GenBank/DDBJ databases">
        <authorList>
            <person name="Krivoruchko A.V."/>
            <person name="Elkin A."/>
        </authorList>
    </citation>
    <scope>NUCLEOTIDE SEQUENCE</scope>
    <source>
        <strain evidence="3">IEGM 1388</strain>
    </source>
</reference>
<evidence type="ECO:0000256" key="1">
    <source>
        <dbReference type="SAM" id="MobiDB-lite"/>
    </source>
</evidence>
<evidence type="ECO:0000313" key="3">
    <source>
        <dbReference type="EMBL" id="MCZ4552018.1"/>
    </source>
</evidence>
<name>A0ABT4MYE6_GORRU</name>